<dbReference type="Gene3D" id="2.60.40.3780">
    <property type="match status" value="1"/>
</dbReference>
<feature type="transmembrane region" description="Helical" evidence="2">
    <location>
        <begin position="12"/>
        <end position="31"/>
    </location>
</feature>
<dbReference type="AlphaFoldDB" id="A0AA37Q3E1"/>
<comment type="caution">
    <text evidence="4">The sequence shown here is derived from an EMBL/GenBank/DDBJ whole genome shotgun (WGS) entry which is preliminary data.</text>
</comment>
<keyword evidence="2" id="KW-1133">Transmembrane helix</keyword>
<organism evidence="4 5">
    <name type="scientific">Mycobacterium kiyosense</name>
    <dbReference type="NCBI Taxonomy" id="2871094"/>
    <lineage>
        <taxon>Bacteria</taxon>
        <taxon>Bacillati</taxon>
        <taxon>Actinomycetota</taxon>
        <taxon>Actinomycetes</taxon>
        <taxon>Mycobacteriales</taxon>
        <taxon>Mycobacteriaceae</taxon>
        <taxon>Mycobacterium</taxon>
    </lineage>
</organism>
<reference evidence="4" key="1">
    <citation type="submission" date="2022-07" db="EMBL/GenBank/DDBJ databases">
        <title>Mycobacterium kiyosense sp. nov., scotochromogenic slow-glowing species isolated from respiratory specimens.</title>
        <authorList>
            <person name="Fukano H."/>
            <person name="Kazumi Y."/>
            <person name="Sakagami N."/>
            <person name="Ato M."/>
            <person name="Mitarai S."/>
            <person name="Hoshino Y."/>
        </authorList>
    </citation>
    <scope>NUCLEOTIDE SEQUENCE</scope>
    <source>
        <strain evidence="4">SRL2020-028</strain>
    </source>
</reference>
<protein>
    <recommendedName>
        <fullName evidence="3">Bacterial Ig domain-containing protein</fullName>
    </recommendedName>
</protein>
<dbReference type="EMBL" id="BRXE01000174">
    <property type="protein sequence ID" value="GLB86723.1"/>
    <property type="molecule type" value="Genomic_DNA"/>
</dbReference>
<proteinExistence type="predicted"/>
<keyword evidence="2" id="KW-0812">Transmembrane</keyword>
<evidence type="ECO:0000259" key="3">
    <source>
        <dbReference type="Pfam" id="PF17964"/>
    </source>
</evidence>
<feature type="domain" description="Bacterial Ig" evidence="3">
    <location>
        <begin position="69"/>
        <end position="227"/>
    </location>
</feature>
<evidence type="ECO:0000256" key="2">
    <source>
        <dbReference type="SAM" id="Phobius"/>
    </source>
</evidence>
<dbReference type="Pfam" id="PF17964">
    <property type="entry name" value="Big_10"/>
    <property type="match status" value="1"/>
</dbReference>
<sequence>MTDARRQLRWVVVRLALVMALIDLAVSGAIWPAQLRPVAVAPHGAAPAPAGPPQLSPAALTVNPAPGSRDVDPLAPIVVTATTGTLVAVQMRNETGKVIEGVVTPDNTVWKPTGPLGYGRTYTLSASARGSDTTTTSLTSSFSTLKPSNQTAVRLTTTANTPLSDDGTYGIGTVVVARFDEPIADRAAAERSLDVTTSPPVEGAWNWVDDQTAHWRPQRYYSPGTAVIPGQRILTSRWHTAGCRRAGRAAMRRCAPTSSRMSLL</sequence>
<gene>
    <name evidence="4" type="ORF">SRL2020028_59790</name>
</gene>
<dbReference type="Gene3D" id="2.60.40.3710">
    <property type="match status" value="1"/>
</dbReference>
<accession>A0AA37Q3E1</accession>
<dbReference type="Proteomes" id="UP001165663">
    <property type="component" value="Unassembled WGS sequence"/>
</dbReference>
<evidence type="ECO:0000313" key="4">
    <source>
        <dbReference type="EMBL" id="GLB86723.1"/>
    </source>
</evidence>
<dbReference type="InterPro" id="IPR041280">
    <property type="entry name" value="Big_10"/>
</dbReference>
<keyword evidence="2" id="KW-0472">Membrane</keyword>
<name>A0AA37Q3E1_9MYCO</name>
<evidence type="ECO:0000313" key="5">
    <source>
        <dbReference type="Proteomes" id="UP001165663"/>
    </source>
</evidence>
<evidence type="ECO:0000256" key="1">
    <source>
        <dbReference type="SAM" id="MobiDB-lite"/>
    </source>
</evidence>
<feature type="region of interest" description="Disordered" evidence="1">
    <location>
        <begin position="43"/>
        <end position="67"/>
    </location>
</feature>